<evidence type="ECO:0000313" key="3">
    <source>
        <dbReference type="EMBL" id="RPF49525.1"/>
    </source>
</evidence>
<sequence>MQIAIDVGYSHTKAVSLNGRAIIPSVVAPFRELPLADLSLNGTGHVVTVRKVDGTVARHFVGEMALREGRGATFTLDREKHLHPNHDLLILTAARLLGAESGATLVVGLPVAYYRTQKDVLRRHLESLHAEVSVNGSPFARVSFGKVIVYPQGAGALLTVSNLPEGGLVCLVDVGCKTTDYVTVEMKGFQGKPVSSLCGSVEIGVFGMLEAVAAEFEARTGAPLDLTAAETITSTGKATFRGREINLADVAEAARKSVARAIADRVLASLGTRGDFVAKFYLAGGGALALPELKEMFPAAEVLPDPQWANAEGFLRFVTGTGKA</sequence>
<dbReference type="Gene3D" id="3.30.420.40">
    <property type="match status" value="2"/>
</dbReference>
<comment type="caution">
    <text evidence="3">The sequence shown here is derived from an EMBL/GenBank/DDBJ whole genome shotgun (WGS) entry which is preliminary data.</text>
</comment>
<evidence type="ECO:0000313" key="4">
    <source>
        <dbReference type="Proteomes" id="UP000282654"/>
    </source>
</evidence>
<feature type="domain" description="Actin homologue MreB-like C-terminal" evidence="2">
    <location>
        <begin position="171"/>
        <end position="294"/>
    </location>
</feature>
<evidence type="ECO:0000259" key="1">
    <source>
        <dbReference type="Pfam" id="PF17989"/>
    </source>
</evidence>
<dbReference type="Proteomes" id="UP000282654">
    <property type="component" value="Unassembled WGS sequence"/>
</dbReference>
<dbReference type="EMBL" id="RKRE01000001">
    <property type="protein sequence ID" value="RPF49525.1"/>
    <property type="molecule type" value="Genomic_DNA"/>
</dbReference>
<dbReference type="CDD" id="cd24025">
    <property type="entry name" value="ASKHA_NBD_ParM_pCBH-like"/>
    <property type="match status" value="1"/>
</dbReference>
<dbReference type="InterPro" id="IPR049067">
    <property type="entry name" value="MreB-like_C"/>
</dbReference>
<dbReference type="OrthoDB" id="5412507at2"/>
<gene>
    <name evidence="3" type="ORF">EDD75_0341</name>
</gene>
<dbReference type="RefSeq" id="WP_123927097.1">
    <property type="nucleotide sequence ID" value="NZ_RKRE01000001.1"/>
</dbReference>
<organism evidence="3 4">
    <name type="scientific">Thermodesulfitimonas autotrophica</name>
    <dbReference type="NCBI Taxonomy" id="1894989"/>
    <lineage>
        <taxon>Bacteria</taxon>
        <taxon>Bacillati</taxon>
        <taxon>Bacillota</taxon>
        <taxon>Clostridia</taxon>
        <taxon>Thermoanaerobacterales</taxon>
        <taxon>Thermoanaerobacteraceae</taxon>
        <taxon>Thermodesulfitimonas</taxon>
    </lineage>
</organism>
<dbReference type="InterPro" id="IPR043129">
    <property type="entry name" value="ATPase_NBD"/>
</dbReference>
<evidence type="ECO:0000259" key="2">
    <source>
        <dbReference type="Pfam" id="PF21522"/>
    </source>
</evidence>
<dbReference type="AlphaFoldDB" id="A0A3N5BUG0"/>
<proteinExistence type="predicted"/>
<feature type="domain" description="Actin-like protein N-terminal" evidence="1">
    <location>
        <begin position="4"/>
        <end position="155"/>
    </location>
</feature>
<keyword evidence="4" id="KW-1185">Reference proteome</keyword>
<dbReference type="Pfam" id="PF21522">
    <property type="entry name" value="MreB-like_C"/>
    <property type="match status" value="1"/>
</dbReference>
<dbReference type="SUPFAM" id="SSF53067">
    <property type="entry name" value="Actin-like ATPase domain"/>
    <property type="match status" value="2"/>
</dbReference>
<dbReference type="InterPro" id="IPR040607">
    <property type="entry name" value="ALP_N"/>
</dbReference>
<accession>A0A3N5BUG0</accession>
<protein>
    <submittedName>
        <fullName evidence="3">Plasmid segregation protein ParM</fullName>
    </submittedName>
</protein>
<dbReference type="Pfam" id="PF17989">
    <property type="entry name" value="ALP_N"/>
    <property type="match status" value="1"/>
</dbReference>
<reference evidence="3 4" key="1">
    <citation type="submission" date="2018-11" db="EMBL/GenBank/DDBJ databases">
        <title>Genomic Encyclopedia of Type Strains, Phase IV (KMG-IV): sequencing the most valuable type-strain genomes for metagenomic binning, comparative biology and taxonomic classification.</title>
        <authorList>
            <person name="Goeker M."/>
        </authorList>
    </citation>
    <scope>NUCLEOTIDE SEQUENCE [LARGE SCALE GENOMIC DNA]</scope>
    <source>
        <strain evidence="3 4">DSM 102936</strain>
    </source>
</reference>
<name>A0A3N5BUG0_9THEO</name>